<dbReference type="InterPro" id="IPR008271">
    <property type="entry name" value="Ser/Thr_kinase_AS"/>
</dbReference>
<evidence type="ECO:0000256" key="2">
    <source>
        <dbReference type="ARBA" id="ARBA00022741"/>
    </source>
</evidence>
<dbReference type="InterPro" id="IPR011009">
    <property type="entry name" value="Kinase-like_dom_sf"/>
</dbReference>
<dbReference type="Proteomes" id="UP001276659">
    <property type="component" value="Unassembled WGS sequence"/>
</dbReference>
<accession>A0AAE0DG68</accession>
<dbReference type="AlphaFoldDB" id="A0AAE0DG68"/>
<evidence type="ECO:0000313" key="5">
    <source>
        <dbReference type="EMBL" id="KAK3169422.1"/>
    </source>
</evidence>
<keyword evidence="6" id="KW-1185">Reference proteome</keyword>
<dbReference type="PROSITE" id="PS00108">
    <property type="entry name" value="PROTEIN_KINASE_ST"/>
    <property type="match status" value="1"/>
</dbReference>
<proteinExistence type="predicted"/>
<reference evidence="5" key="1">
    <citation type="submission" date="2022-11" db="EMBL/GenBank/DDBJ databases">
        <title>Chromosomal genome sequence assembly and mating type (MAT) locus characterization of the leprose asexual lichenized fungus Lepraria neglecta (Nyl.) Erichsen.</title>
        <authorList>
            <person name="Allen J.L."/>
            <person name="Pfeffer B."/>
        </authorList>
    </citation>
    <scope>NUCLEOTIDE SEQUENCE</scope>
    <source>
        <strain evidence="5">Allen 5258</strain>
    </source>
</reference>
<dbReference type="PANTHER" id="PTHR24055">
    <property type="entry name" value="MITOGEN-ACTIVATED PROTEIN KINASE"/>
    <property type="match status" value="1"/>
</dbReference>
<dbReference type="GO" id="GO:0005524">
    <property type="term" value="F:ATP binding"/>
    <property type="evidence" value="ECO:0007669"/>
    <property type="project" value="UniProtKB-KW"/>
</dbReference>
<dbReference type="SUPFAM" id="SSF56112">
    <property type="entry name" value="Protein kinase-like (PK-like)"/>
    <property type="match status" value="1"/>
</dbReference>
<dbReference type="PROSITE" id="PS50011">
    <property type="entry name" value="PROTEIN_KINASE_DOM"/>
    <property type="match status" value="1"/>
</dbReference>
<organism evidence="5 6">
    <name type="scientific">Lepraria neglecta</name>
    <dbReference type="NCBI Taxonomy" id="209136"/>
    <lineage>
        <taxon>Eukaryota</taxon>
        <taxon>Fungi</taxon>
        <taxon>Dikarya</taxon>
        <taxon>Ascomycota</taxon>
        <taxon>Pezizomycotina</taxon>
        <taxon>Lecanoromycetes</taxon>
        <taxon>OSLEUM clade</taxon>
        <taxon>Lecanoromycetidae</taxon>
        <taxon>Lecanorales</taxon>
        <taxon>Lecanorineae</taxon>
        <taxon>Stereocaulaceae</taxon>
        <taxon>Lepraria</taxon>
    </lineage>
</organism>
<keyword evidence="1" id="KW-0723">Serine/threonine-protein kinase</keyword>
<protein>
    <recommendedName>
        <fullName evidence="4">Protein kinase domain-containing protein</fullName>
    </recommendedName>
</protein>
<dbReference type="Pfam" id="PF00069">
    <property type="entry name" value="Pkinase"/>
    <property type="match status" value="1"/>
</dbReference>
<evidence type="ECO:0000313" key="6">
    <source>
        <dbReference type="Proteomes" id="UP001276659"/>
    </source>
</evidence>
<sequence length="307" mass="34782">MKLEVGQHLRGKAGSCKVLEQLHHGVWTAIDTNYQKVVVKTAPKQRLDNERQVLECVGEHPCIRQMIDTSQDPPSLVLRHLDDDLLSTSNAKKLAEPDIKFVARKILEALSALHQLGYVHTDIKPDNVLVNYGNDAARFSEVQLGDCGDVCRVDPNAGPLEGHIIGAAVFRSPEAMLNLRWGTPTDIWSFGATLISLIWGYNWHIFKPDNIEPDHEEYGLQVLVKQVSIFWAISSNFKEIADEERLGILTAVINHINDNKMWKPFSRAEDVELSEEDRNFIEKIMKLDPRDRPTAKELLQDEWFGSA</sequence>
<evidence type="ECO:0000259" key="4">
    <source>
        <dbReference type="PROSITE" id="PS50011"/>
    </source>
</evidence>
<dbReference type="EMBL" id="JASNWA010000009">
    <property type="protein sequence ID" value="KAK3169422.1"/>
    <property type="molecule type" value="Genomic_DNA"/>
</dbReference>
<dbReference type="InterPro" id="IPR050117">
    <property type="entry name" value="MAPK"/>
</dbReference>
<name>A0AAE0DG68_9LECA</name>
<keyword evidence="3" id="KW-0067">ATP-binding</keyword>
<keyword evidence="2" id="KW-0547">Nucleotide-binding</keyword>
<keyword evidence="1" id="KW-0418">Kinase</keyword>
<dbReference type="InterPro" id="IPR000719">
    <property type="entry name" value="Prot_kinase_dom"/>
</dbReference>
<evidence type="ECO:0000256" key="1">
    <source>
        <dbReference type="ARBA" id="ARBA00022527"/>
    </source>
</evidence>
<dbReference type="SMART" id="SM00220">
    <property type="entry name" value="S_TKc"/>
    <property type="match status" value="1"/>
</dbReference>
<dbReference type="GO" id="GO:0004674">
    <property type="term" value="F:protein serine/threonine kinase activity"/>
    <property type="evidence" value="ECO:0007669"/>
    <property type="project" value="UniProtKB-KW"/>
</dbReference>
<comment type="caution">
    <text evidence="5">The sequence shown here is derived from an EMBL/GenBank/DDBJ whole genome shotgun (WGS) entry which is preliminary data.</text>
</comment>
<gene>
    <name evidence="5" type="ORF">OEA41_008805</name>
</gene>
<keyword evidence="1" id="KW-0808">Transferase</keyword>
<dbReference type="Gene3D" id="1.10.510.10">
    <property type="entry name" value="Transferase(Phosphotransferase) domain 1"/>
    <property type="match status" value="1"/>
</dbReference>
<feature type="domain" description="Protein kinase" evidence="4">
    <location>
        <begin position="1"/>
        <end position="304"/>
    </location>
</feature>
<evidence type="ECO:0000256" key="3">
    <source>
        <dbReference type="ARBA" id="ARBA00022840"/>
    </source>
</evidence>